<evidence type="ECO:0000313" key="2">
    <source>
        <dbReference type="EMBL" id="GAP86553.1"/>
    </source>
</evidence>
<feature type="transmembrane region" description="Helical" evidence="1">
    <location>
        <begin position="216"/>
        <end position="232"/>
    </location>
</feature>
<feature type="transmembrane region" description="Helical" evidence="1">
    <location>
        <begin position="97"/>
        <end position="116"/>
    </location>
</feature>
<feature type="transmembrane region" description="Helical" evidence="1">
    <location>
        <begin position="67"/>
        <end position="85"/>
    </location>
</feature>
<organism evidence="2">
    <name type="scientific">Rosellinia necatrix</name>
    <name type="common">White root-rot fungus</name>
    <dbReference type="NCBI Taxonomy" id="77044"/>
    <lineage>
        <taxon>Eukaryota</taxon>
        <taxon>Fungi</taxon>
        <taxon>Dikarya</taxon>
        <taxon>Ascomycota</taxon>
        <taxon>Pezizomycotina</taxon>
        <taxon>Sordariomycetes</taxon>
        <taxon>Xylariomycetidae</taxon>
        <taxon>Xylariales</taxon>
        <taxon>Xylariaceae</taxon>
        <taxon>Rosellinia</taxon>
    </lineage>
</organism>
<evidence type="ECO:0000256" key="1">
    <source>
        <dbReference type="SAM" id="Phobius"/>
    </source>
</evidence>
<keyword evidence="1" id="KW-0812">Transmembrane</keyword>
<feature type="transmembrane region" description="Helical" evidence="1">
    <location>
        <begin position="328"/>
        <end position="349"/>
    </location>
</feature>
<feature type="transmembrane region" description="Helical" evidence="1">
    <location>
        <begin position="239"/>
        <end position="260"/>
    </location>
</feature>
<feature type="transmembrane region" description="Helical" evidence="1">
    <location>
        <begin position="131"/>
        <end position="151"/>
    </location>
</feature>
<feature type="transmembrane region" description="Helical" evidence="1">
    <location>
        <begin position="171"/>
        <end position="196"/>
    </location>
</feature>
<reference evidence="2" key="1">
    <citation type="submission" date="2016-03" db="EMBL/GenBank/DDBJ databases">
        <title>Draft genome sequence of Rosellinia necatrix.</title>
        <authorList>
            <person name="Kanematsu S."/>
        </authorList>
    </citation>
    <scope>NUCLEOTIDE SEQUENCE [LARGE SCALE GENOMIC DNA]</scope>
    <source>
        <strain evidence="2">W97</strain>
    </source>
</reference>
<feature type="transmembrane region" description="Helical" evidence="1">
    <location>
        <begin position="280"/>
        <end position="298"/>
    </location>
</feature>
<keyword evidence="1" id="KW-0472">Membrane</keyword>
<name>A0A1W2TEU3_ROSNE</name>
<keyword evidence="1" id="KW-1133">Transmembrane helix</keyword>
<proteinExistence type="predicted"/>
<sequence>MAFSDSSKGELQLTEAQAEAVQKALRYWRHSNLVPASLVGDLLATVRIVEEKHGFDWDKFAKYTSRLSVVCLAIAIASLVFGRAIPNIIKRILALPAAVRVAITSALAATVHVWAYDRSLTTPQQLYLNEAIHSLGALLFGLAALQVTIALQADKRENLHTLHNIELSLALVYGVSAVLVQSNFIWSCGMVVLGIWFGSWSAYASGTYYIGMRYPLRFVLFGASIIIVSSFMRDHTITFILWSTTRIWGMLYLFVALWMLSLFGNDGVRGDNYGGLGRMAFWSVAFLCAASTAIWHGLRYGDSTMKGFGLTFLGINLYTKFFEFCWSTWYKSVFFTALALSLALMGRYAESMNAALYERYPSLAT</sequence>
<dbReference type="OrthoDB" id="5243020at2759"/>
<evidence type="ECO:0000313" key="3">
    <source>
        <dbReference type="Proteomes" id="UP000054516"/>
    </source>
</evidence>
<accession>A0A1W2TEU3</accession>
<keyword evidence="3" id="KW-1185">Reference proteome</keyword>
<dbReference type="EMBL" id="DF977464">
    <property type="protein sequence ID" value="GAP86553.1"/>
    <property type="molecule type" value="Genomic_DNA"/>
</dbReference>
<dbReference type="AlphaFoldDB" id="A0A1W2TEU3"/>
<protein>
    <submittedName>
        <fullName evidence="2">Putative membrane protein</fullName>
    </submittedName>
</protein>
<dbReference type="OMA" id="LSRYAFW"/>
<gene>
    <name evidence="2" type="ORF">SAMD00023353_1900210</name>
</gene>
<dbReference type="Proteomes" id="UP000054516">
    <property type="component" value="Unassembled WGS sequence"/>
</dbReference>